<gene>
    <name evidence="1" type="ORF">ACFSL4_27145</name>
</gene>
<dbReference type="Proteomes" id="UP001597261">
    <property type="component" value="Unassembled WGS sequence"/>
</dbReference>
<dbReference type="Gene3D" id="3.20.20.120">
    <property type="entry name" value="Enolase-like C-terminal domain"/>
    <property type="match status" value="1"/>
</dbReference>
<evidence type="ECO:0000313" key="2">
    <source>
        <dbReference type="Proteomes" id="UP001597261"/>
    </source>
</evidence>
<evidence type="ECO:0000313" key="1">
    <source>
        <dbReference type="EMBL" id="MFD1661774.1"/>
    </source>
</evidence>
<dbReference type="RefSeq" id="WP_381088207.1">
    <property type="nucleotide sequence ID" value="NZ_JBHUDX010000083.1"/>
</dbReference>
<comment type="caution">
    <text evidence="1">The sequence shown here is derived from an EMBL/GenBank/DDBJ whole genome shotgun (WGS) entry which is preliminary data.</text>
</comment>
<dbReference type="EMBL" id="JBHUDX010000083">
    <property type="protein sequence ID" value="MFD1661774.1"/>
    <property type="molecule type" value="Genomic_DNA"/>
</dbReference>
<keyword evidence="2" id="KW-1185">Reference proteome</keyword>
<dbReference type="InterPro" id="IPR036849">
    <property type="entry name" value="Enolase-like_C_sf"/>
</dbReference>
<reference evidence="2" key="1">
    <citation type="journal article" date="2019" name="Int. J. Syst. Evol. Microbiol.">
        <title>The Global Catalogue of Microorganisms (GCM) 10K type strain sequencing project: providing services to taxonomists for standard genome sequencing and annotation.</title>
        <authorList>
            <consortium name="The Broad Institute Genomics Platform"/>
            <consortium name="The Broad Institute Genome Sequencing Center for Infectious Disease"/>
            <person name="Wu L."/>
            <person name="Ma J."/>
        </authorList>
    </citation>
    <scope>NUCLEOTIDE SEQUENCE [LARGE SCALE GENOMIC DNA]</scope>
    <source>
        <strain evidence="2">CGMCC 1.12470</strain>
    </source>
</reference>
<accession>A0ABW4IWI7</accession>
<protein>
    <submittedName>
        <fullName evidence="1">Uncharacterized protein</fullName>
    </submittedName>
</protein>
<proteinExistence type="predicted"/>
<dbReference type="SUPFAM" id="SSF51604">
    <property type="entry name" value="Enolase C-terminal domain-like"/>
    <property type="match status" value="1"/>
</dbReference>
<organism evidence="1 2">
    <name type="scientific">Streptomyces caeni</name>
    <dbReference type="NCBI Taxonomy" id="2307231"/>
    <lineage>
        <taxon>Bacteria</taxon>
        <taxon>Bacillati</taxon>
        <taxon>Actinomycetota</taxon>
        <taxon>Actinomycetes</taxon>
        <taxon>Kitasatosporales</taxon>
        <taxon>Streptomycetaceae</taxon>
        <taxon>Streptomyces</taxon>
    </lineage>
</organism>
<sequence>MPEVVGLSAAQHLDLSARCAPAVSARVFCAVRRLWHLEYFHDHVRVERLLFDGTLSPVGGTLRPDTGRPGLGPDARWAAARRVQGARPA</sequence>
<name>A0ABW4IWI7_9ACTN</name>